<organism evidence="1 2">
    <name type="scientific">Eumeta variegata</name>
    <name type="common">Bagworm moth</name>
    <name type="synonym">Eumeta japonica</name>
    <dbReference type="NCBI Taxonomy" id="151549"/>
    <lineage>
        <taxon>Eukaryota</taxon>
        <taxon>Metazoa</taxon>
        <taxon>Ecdysozoa</taxon>
        <taxon>Arthropoda</taxon>
        <taxon>Hexapoda</taxon>
        <taxon>Insecta</taxon>
        <taxon>Pterygota</taxon>
        <taxon>Neoptera</taxon>
        <taxon>Endopterygota</taxon>
        <taxon>Lepidoptera</taxon>
        <taxon>Glossata</taxon>
        <taxon>Ditrysia</taxon>
        <taxon>Tineoidea</taxon>
        <taxon>Psychidae</taxon>
        <taxon>Oiketicinae</taxon>
        <taxon>Eumeta</taxon>
    </lineage>
</organism>
<evidence type="ECO:0000313" key="2">
    <source>
        <dbReference type="Proteomes" id="UP000299102"/>
    </source>
</evidence>
<gene>
    <name evidence="1" type="ORF">EVAR_53951_1</name>
</gene>
<evidence type="ECO:0000313" key="1">
    <source>
        <dbReference type="EMBL" id="GBP68534.1"/>
    </source>
</evidence>
<dbReference type="EMBL" id="BGZK01001015">
    <property type="protein sequence ID" value="GBP68534.1"/>
    <property type="molecule type" value="Genomic_DNA"/>
</dbReference>
<reference evidence="1 2" key="1">
    <citation type="journal article" date="2019" name="Commun. Biol.">
        <title>The bagworm genome reveals a unique fibroin gene that provides high tensile strength.</title>
        <authorList>
            <person name="Kono N."/>
            <person name="Nakamura H."/>
            <person name="Ohtoshi R."/>
            <person name="Tomita M."/>
            <person name="Numata K."/>
            <person name="Arakawa K."/>
        </authorList>
    </citation>
    <scope>NUCLEOTIDE SEQUENCE [LARGE SCALE GENOMIC DNA]</scope>
</reference>
<protein>
    <submittedName>
        <fullName evidence="1">Uncharacterized protein</fullName>
    </submittedName>
</protein>
<proteinExistence type="predicted"/>
<dbReference type="AlphaFoldDB" id="A0A4C1Y0N5"/>
<name>A0A4C1Y0N5_EUMVA</name>
<dbReference type="Proteomes" id="UP000299102">
    <property type="component" value="Unassembled WGS sequence"/>
</dbReference>
<keyword evidence="2" id="KW-1185">Reference proteome</keyword>
<comment type="caution">
    <text evidence="1">The sequence shown here is derived from an EMBL/GenBank/DDBJ whole genome shotgun (WGS) entry which is preliminary data.</text>
</comment>
<accession>A0A4C1Y0N5</accession>
<sequence length="193" mass="21384">MGTPMSGAERVGRLQERHKIATERSVKEVDFANNSIVYSEYKDCDGNITTVAPPSGCNWSELSPANEINRRPSSHSCRSMSAQIVLRNGDRLYGVTNVLTDLDPFQNVDFISSHQMEVTSIVVRGSRHCIADGGHWPFTVAGDQNYKGLRARAPYIQNKNKVEGDQFFCFVVTETGLAVKSAQGLRSNRSLLM</sequence>